<gene>
    <name evidence="1" type="ORF">KKC1_00280</name>
</gene>
<dbReference type="EMBL" id="BDGJ01000001">
    <property type="protein sequence ID" value="GAW90866.1"/>
    <property type="molecule type" value="Genomic_DNA"/>
</dbReference>
<sequence length="41" mass="4701">MNERRILLVTEKFKPKVRSSEGIRIKNEPQPDLCGFSKAIA</sequence>
<comment type="caution">
    <text evidence="1">The sequence shown here is derived from an EMBL/GenBank/DDBJ whole genome shotgun (WGS) entry which is preliminary data.</text>
</comment>
<keyword evidence="2" id="KW-1185">Reference proteome</keyword>
<dbReference type="Proteomes" id="UP000197032">
    <property type="component" value="Unassembled WGS sequence"/>
</dbReference>
<name>A0A1Z5HMW2_9FIRM</name>
<accession>A0A1Z5HMW2</accession>
<protein>
    <submittedName>
        <fullName evidence="1">Uncharacterized protein</fullName>
    </submittedName>
</protein>
<organism evidence="1 2">
    <name type="scientific">Calderihabitans maritimus</name>
    <dbReference type="NCBI Taxonomy" id="1246530"/>
    <lineage>
        <taxon>Bacteria</taxon>
        <taxon>Bacillati</taxon>
        <taxon>Bacillota</taxon>
        <taxon>Clostridia</taxon>
        <taxon>Neomoorellales</taxon>
        <taxon>Calderihabitantaceae</taxon>
        <taxon>Calderihabitans</taxon>
    </lineage>
</organism>
<evidence type="ECO:0000313" key="2">
    <source>
        <dbReference type="Proteomes" id="UP000197032"/>
    </source>
</evidence>
<evidence type="ECO:0000313" key="1">
    <source>
        <dbReference type="EMBL" id="GAW90866.1"/>
    </source>
</evidence>
<dbReference type="AlphaFoldDB" id="A0A1Z5HMW2"/>
<reference evidence="2" key="1">
    <citation type="journal article" date="2017" name="Appl. Environ. Microbiol.">
        <title>Genomic analysis of Calderihabitans maritimus KKC1, a thermophilic hydrogenogenic carboxydotrophic bacterium isolated from marine sediment.</title>
        <authorList>
            <person name="Omae K."/>
            <person name="Yoneda Y."/>
            <person name="Fukuyama Y."/>
            <person name="Yoshida T."/>
            <person name="Sako Y."/>
        </authorList>
    </citation>
    <scope>NUCLEOTIDE SEQUENCE [LARGE SCALE GENOMIC DNA]</scope>
    <source>
        <strain evidence="2">KKC1</strain>
    </source>
</reference>
<proteinExistence type="predicted"/>